<keyword evidence="4 5" id="KW-0472">Membrane</keyword>
<evidence type="ECO:0000256" key="2">
    <source>
        <dbReference type="ARBA" id="ARBA00022692"/>
    </source>
</evidence>
<sequence length="164" mass="18086">MNGFDLLILATLALFVALGAWRGLLSEAISLLTWVLACVLAWFYAAPLSRLLRGLVQDEALRQLSAFVLIFAVVFVLGVVASWLLHKYFPLRRGFRLANTVLGGLVGAARGAVVVVVVFLVAGLTPFPQRDWWRESAMAPVFERAALYVAGYIPRDIAQHIRYG</sequence>
<organism evidence="6 7">
    <name type="scientific">Sulfuricaulis limicola</name>
    <dbReference type="NCBI Taxonomy" id="1620215"/>
    <lineage>
        <taxon>Bacteria</taxon>
        <taxon>Pseudomonadati</taxon>
        <taxon>Pseudomonadota</taxon>
        <taxon>Gammaproteobacteria</taxon>
        <taxon>Acidiferrobacterales</taxon>
        <taxon>Acidiferrobacteraceae</taxon>
        <taxon>Sulfuricaulis</taxon>
    </lineage>
</organism>
<proteinExistence type="predicted"/>
<keyword evidence="7" id="KW-1185">Reference proteome</keyword>
<comment type="subcellular location">
    <subcellularLocation>
        <location evidence="1">Membrane</location>
        <topology evidence="1">Multi-pass membrane protein</topology>
    </subcellularLocation>
</comment>
<dbReference type="FunCoup" id="A0A1B4XDL8">
    <property type="interactions" value="140"/>
</dbReference>
<dbReference type="InParanoid" id="A0A1B4XDL8"/>
<evidence type="ECO:0000313" key="7">
    <source>
        <dbReference type="Proteomes" id="UP000243180"/>
    </source>
</evidence>
<protein>
    <submittedName>
        <fullName evidence="6">Colicin V production protein</fullName>
    </submittedName>
</protein>
<gene>
    <name evidence="6" type="ORF">SCL_0584</name>
</gene>
<evidence type="ECO:0000313" key="6">
    <source>
        <dbReference type="EMBL" id="BAV32906.1"/>
    </source>
</evidence>
<evidence type="ECO:0000256" key="4">
    <source>
        <dbReference type="ARBA" id="ARBA00023136"/>
    </source>
</evidence>
<accession>A0A1B4XDL8</accession>
<feature type="transmembrane region" description="Helical" evidence="5">
    <location>
        <begin position="105"/>
        <end position="124"/>
    </location>
</feature>
<dbReference type="PANTHER" id="PTHR36926">
    <property type="entry name" value="COLICIN V PRODUCTION PROTEIN"/>
    <property type="match status" value="1"/>
</dbReference>
<dbReference type="Pfam" id="PF02674">
    <property type="entry name" value="Colicin_V"/>
    <property type="match status" value="1"/>
</dbReference>
<dbReference type="EMBL" id="AP014879">
    <property type="protein sequence ID" value="BAV32906.1"/>
    <property type="molecule type" value="Genomic_DNA"/>
</dbReference>
<dbReference type="OrthoDB" id="9810601at2"/>
<keyword evidence="2 5" id="KW-0812">Transmembrane</keyword>
<dbReference type="AlphaFoldDB" id="A0A1B4XDL8"/>
<dbReference type="KEGG" id="slim:SCL_0584"/>
<evidence type="ECO:0000256" key="3">
    <source>
        <dbReference type="ARBA" id="ARBA00022989"/>
    </source>
</evidence>
<evidence type="ECO:0000256" key="5">
    <source>
        <dbReference type="SAM" id="Phobius"/>
    </source>
</evidence>
<dbReference type="PANTHER" id="PTHR36926:SF1">
    <property type="entry name" value="COLICIN V PRODUCTION PROTEIN"/>
    <property type="match status" value="1"/>
</dbReference>
<dbReference type="GO" id="GO:0009403">
    <property type="term" value="P:toxin biosynthetic process"/>
    <property type="evidence" value="ECO:0007669"/>
    <property type="project" value="InterPro"/>
</dbReference>
<keyword evidence="3 5" id="KW-1133">Transmembrane helix</keyword>
<feature type="transmembrane region" description="Helical" evidence="5">
    <location>
        <begin position="32"/>
        <end position="52"/>
    </location>
</feature>
<reference evidence="6 7" key="1">
    <citation type="submission" date="2015-05" db="EMBL/GenBank/DDBJ databases">
        <title>Complete genome sequence of a sulfur-oxidizing gammaproteobacterium strain HA5.</title>
        <authorList>
            <person name="Miura A."/>
            <person name="Kojima H."/>
            <person name="Fukui M."/>
        </authorList>
    </citation>
    <scope>NUCLEOTIDE SEQUENCE [LARGE SCALE GENOMIC DNA]</scope>
    <source>
        <strain evidence="6 7">HA5</strain>
    </source>
</reference>
<name>A0A1B4XDL8_9GAMM</name>
<dbReference type="Proteomes" id="UP000243180">
    <property type="component" value="Chromosome"/>
</dbReference>
<dbReference type="InterPro" id="IPR003825">
    <property type="entry name" value="Colicin-V_CvpA"/>
</dbReference>
<feature type="transmembrane region" description="Helical" evidence="5">
    <location>
        <begin position="64"/>
        <end position="85"/>
    </location>
</feature>
<dbReference type="GO" id="GO:0016020">
    <property type="term" value="C:membrane"/>
    <property type="evidence" value="ECO:0007669"/>
    <property type="project" value="UniProtKB-SubCell"/>
</dbReference>
<dbReference type="RefSeq" id="WP_096359823.1">
    <property type="nucleotide sequence ID" value="NZ_AP014879.1"/>
</dbReference>
<dbReference type="InterPro" id="IPR052719">
    <property type="entry name" value="CvpA-like"/>
</dbReference>
<evidence type="ECO:0000256" key="1">
    <source>
        <dbReference type="ARBA" id="ARBA00004141"/>
    </source>
</evidence>